<name>W9BAW0_9BACI</name>
<keyword evidence="3" id="KW-1185">Reference proteome</keyword>
<keyword evidence="1" id="KW-0812">Transmembrane</keyword>
<evidence type="ECO:0000256" key="1">
    <source>
        <dbReference type="SAM" id="Phobius"/>
    </source>
</evidence>
<keyword evidence="1" id="KW-1133">Transmembrane helix</keyword>
<dbReference type="eggNOG" id="ENOG50308XD">
    <property type="taxonomic scope" value="Bacteria"/>
</dbReference>
<reference evidence="2" key="2">
    <citation type="submission" date="2014-03" db="EMBL/GenBank/DDBJ databases">
        <authorList>
            <person name="Urmite Genomes"/>
        </authorList>
    </citation>
    <scope>NUCLEOTIDE SEQUENCE</scope>
    <source>
        <strain evidence="2">S1</strain>
    </source>
</reference>
<dbReference type="Proteomes" id="UP000028863">
    <property type="component" value="Unassembled WGS sequence"/>
</dbReference>
<gene>
    <name evidence="2" type="ORF">BN988_02076</name>
</gene>
<comment type="caution">
    <text evidence="2">The sequence shown here is derived from an EMBL/GenBank/DDBJ whole genome shotgun (WGS) entry which is preliminary data.</text>
</comment>
<organism evidence="2 3">
    <name type="scientific">Oceanobacillus picturae</name>
    <dbReference type="NCBI Taxonomy" id="171693"/>
    <lineage>
        <taxon>Bacteria</taxon>
        <taxon>Bacillati</taxon>
        <taxon>Bacillota</taxon>
        <taxon>Bacilli</taxon>
        <taxon>Bacillales</taxon>
        <taxon>Bacillaceae</taxon>
        <taxon>Oceanobacillus</taxon>
    </lineage>
</organism>
<proteinExistence type="predicted"/>
<dbReference type="EMBL" id="CCAX010000001">
    <property type="protein sequence ID" value="CDO03560.1"/>
    <property type="molecule type" value="Genomic_DNA"/>
</dbReference>
<feature type="transmembrane region" description="Helical" evidence="1">
    <location>
        <begin position="6"/>
        <end position="25"/>
    </location>
</feature>
<keyword evidence="1" id="KW-0472">Membrane</keyword>
<dbReference type="RefSeq" id="WP_081779391.1">
    <property type="nucleotide sequence ID" value="NZ_CABLBW010000001.1"/>
</dbReference>
<dbReference type="AlphaFoldDB" id="W9BAW0"/>
<evidence type="ECO:0000313" key="2">
    <source>
        <dbReference type="EMBL" id="CDO03560.1"/>
    </source>
</evidence>
<accession>W9BAW0</accession>
<feature type="transmembrane region" description="Helical" evidence="1">
    <location>
        <begin position="45"/>
        <end position="66"/>
    </location>
</feature>
<reference evidence="2" key="1">
    <citation type="submission" date="2014-03" db="EMBL/GenBank/DDBJ databases">
        <title>Draft genome sequencing of Oceanobacillus picturae strain S1 isolated from human gut.</title>
        <authorList>
            <person name="Croce O."/>
            <person name="Lagier J.C."/>
            <person name="Raoult D."/>
        </authorList>
    </citation>
    <scope>NUCLEOTIDE SEQUENCE [LARGE SCALE GENOMIC DNA]</scope>
    <source>
        <strain evidence="2">S1</strain>
    </source>
</reference>
<evidence type="ECO:0000313" key="3">
    <source>
        <dbReference type="Proteomes" id="UP000028863"/>
    </source>
</evidence>
<sequence>MKFEVMPVVLYGIIFPFVIGLLLRLPKLLIEMRQNKHWTFDWIKFIAIAIPTLCVIAMAILPYTAAAEIIKIPLIMMEGTPIIQTITGIVLGYTLLDCLKK</sequence>
<feature type="transmembrane region" description="Helical" evidence="1">
    <location>
        <begin position="72"/>
        <end position="96"/>
    </location>
</feature>
<protein>
    <submittedName>
        <fullName evidence="2">Uncharacterized protein</fullName>
    </submittedName>
</protein>